<keyword evidence="3" id="KW-1185">Reference proteome</keyword>
<accession>A0AAV9BHJ8</accession>
<evidence type="ECO:0000313" key="3">
    <source>
        <dbReference type="Proteomes" id="UP001179952"/>
    </source>
</evidence>
<name>A0AAV9BHJ8_ACOGR</name>
<reference evidence="2" key="1">
    <citation type="journal article" date="2023" name="Nat. Commun.">
        <title>Diploid and tetraploid genomes of Acorus and the evolution of monocots.</title>
        <authorList>
            <person name="Ma L."/>
            <person name="Liu K.W."/>
            <person name="Li Z."/>
            <person name="Hsiao Y.Y."/>
            <person name="Qi Y."/>
            <person name="Fu T."/>
            <person name="Tang G.D."/>
            <person name="Zhang D."/>
            <person name="Sun W.H."/>
            <person name="Liu D.K."/>
            <person name="Li Y."/>
            <person name="Chen G.Z."/>
            <person name="Liu X.D."/>
            <person name="Liao X.Y."/>
            <person name="Jiang Y.T."/>
            <person name="Yu X."/>
            <person name="Hao Y."/>
            <person name="Huang J."/>
            <person name="Zhao X.W."/>
            <person name="Ke S."/>
            <person name="Chen Y.Y."/>
            <person name="Wu W.L."/>
            <person name="Hsu J.L."/>
            <person name="Lin Y.F."/>
            <person name="Huang M.D."/>
            <person name="Li C.Y."/>
            <person name="Huang L."/>
            <person name="Wang Z.W."/>
            <person name="Zhao X."/>
            <person name="Zhong W.Y."/>
            <person name="Peng D.H."/>
            <person name="Ahmad S."/>
            <person name="Lan S."/>
            <person name="Zhang J.S."/>
            <person name="Tsai W.C."/>
            <person name="Van de Peer Y."/>
            <person name="Liu Z.J."/>
        </authorList>
    </citation>
    <scope>NUCLEOTIDE SEQUENCE</scope>
    <source>
        <strain evidence="2">SCP</strain>
    </source>
</reference>
<dbReference type="AlphaFoldDB" id="A0AAV9BHJ8"/>
<evidence type="ECO:0000256" key="1">
    <source>
        <dbReference type="SAM" id="Phobius"/>
    </source>
</evidence>
<reference evidence="2" key="2">
    <citation type="submission" date="2023-06" db="EMBL/GenBank/DDBJ databases">
        <authorList>
            <person name="Ma L."/>
            <person name="Liu K.-W."/>
            <person name="Li Z."/>
            <person name="Hsiao Y.-Y."/>
            <person name="Qi Y."/>
            <person name="Fu T."/>
            <person name="Tang G."/>
            <person name="Zhang D."/>
            <person name="Sun W.-H."/>
            <person name="Liu D.-K."/>
            <person name="Li Y."/>
            <person name="Chen G.-Z."/>
            <person name="Liu X.-D."/>
            <person name="Liao X.-Y."/>
            <person name="Jiang Y.-T."/>
            <person name="Yu X."/>
            <person name="Hao Y."/>
            <person name="Huang J."/>
            <person name="Zhao X.-W."/>
            <person name="Ke S."/>
            <person name="Chen Y.-Y."/>
            <person name="Wu W.-L."/>
            <person name="Hsu J.-L."/>
            <person name="Lin Y.-F."/>
            <person name="Huang M.-D."/>
            <person name="Li C.-Y."/>
            <person name="Huang L."/>
            <person name="Wang Z.-W."/>
            <person name="Zhao X."/>
            <person name="Zhong W.-Y."/>
            <person name="Peng D.-H."/>
            <person name="Ahmad S."/>
            <person name="Lan S."/>
            <person name="Zhang J.-S."/>
            <person name="Tsai W.-C."/>
            <person name="Van De Peer Y."/>
            <person name="Liu Z.-J."/>
        </authorList>
    </citation>
    <scope>NUCLEOTIDE SEQUENCE</scope>
    <source>
        <strain evidence="2">SCP</strain>
        <tissue evidence="2">Leaves</tissue>
    </source>
</reference>
<dbReference type="EMBL" id="JAUJYN010000003">
    <property type="protein sequence ID" value="KAK1275852.1"/>
    <property type="molecule type" value="Genomic_DNA"/>
</dbReference>
<sequence>MVGEEAMKNKQAAPNVNAGGVLHQRRRLPMSPMTMAVGGFVIVATIGYFTLYAKAKPDATPSEVAKIAAGGYPNPK</sequence>
<gene>
    <name evidence="2" type="ORF">QJS04_geneDACA003846</name>
</gene>
<dbReference type="Proteomes" id="UP001179952">
    <property type="component" value="Unassembled WGS sequence"/>
</dbReference>
<proteinExistence type="predicted"/>
<keyword evidence="1" id="KW-0472">Membrane</keyword>
<feature type="transmembrane region" description="Helical" evidence="1">
    <location>
        <begin position="33"/>
        <end position="53"/>
    </location>
</feature>
<organism evidence="2 3">
    <name type="scientific">Acorus gramineus</name>
    <name type="common">Dwarf sweet flag</name>
    <dbReference type="NCBI Taxonomy" id="55184"/>
    <lineage>
        <taxon>Eukaryota</taxon>
        <taxon>Viridiplantae</taxon>
        <taxon>Streptophyta</taxon>
        <taxon>Embryophyta</taxon>
        <taxon>Tracheophyta</taxon>
        <taxon>Spermatophyta</taxon>
        <taxon>Magnoliopsida</taxon>
        <taxon>Liliopsida</taxon>
        <taxon>Acoraceae</taxon>
        <taxon>Acorus</taxon>
    </lineage>
</organism>
<evidence type="ECO:0000313" key="2">
    <source>
        <dbReference type="EMBL" id="KAK1275852.1"/>
    </source>
</evidence>
<keyword evidence="1" id="KW-0812">Transmembrane</keyword>
<keyword evidence="1" id="KW-1133">Transmembrane helix</keyword>
<protein>
    <submittedName>
        <fullName evidence="2">Uncharacterized protein</fullName>
    </submittedName>
</protein>
<comment type="caution">
    <text evidence="2">The sequence shown here is derived from an EMBL/GenBank/DDBJ whole genome shotgun (WGS) entry which is preliminary data.</text>
</comment>